<protein>
    <submittedName>
        <fullName evidence="7">MFS domain-containing protein</fullName>
    </submittedName>
</protein>
<dbReference type="Pfam" id="PF07690">
    <property type="entry name" value="MFS_1"/>
    <property type="match status" value="1"/>
</dbReference>
<feature type="transmembrane region" description="Helical" evidence="5">
    <location>
        <begin position="157"/>
        <end position="181"/>
    </location>
</feature>
<dbReference type="PANTHER" id="PTHR10924">
    <property type="entry name" value="MAJOR FACILITATOR SUPERFAMILY PROTEIN-RELATED"/>
    <property type="match status" value="1"/>
</dbReference>
<dbReference type="Gene3D" id="1.20.1250.20">
    <property type="entry name" value="MFS general substrate transporter like domains"/>
    <property type="match status" value="1"/>
</dbReference>
<dbReference type="WBParaSite" id="L893_g1864.t1">
    <property type="protein sequence ID" value="L893_g1864.t1"/>
    <property type="gene ID" value="L893_g1864"/>
</dbReference>
<comment type="subcellular location">
    <subcellularLocation>
        <location evidence="1">Membrane</location>
        <topology evidence="1">Multi-pass membrane protein</topology>
    </subcellularLocation>
</comment>
<dbReference type="GO" id="GO:0016020">
    <property type="term" value="C:membrane"/>
    <property type="evidence" value="ECO:0007669"/>
    <property type="project" value="UniProtKB-SubCell"/>
</dbReference>
<keyword evidence="3 5" id="KW-1133">Transmembrane helix</keyword>
<feature type="transmembrane region" description="Helical" evidence="5">
    <location>
        <begin position="93"/>
        <end position="112"/>
    </location>
</feature>
<name>A0A1I7YQC7_9BILA</name>
<evidence type="ECO:0000256" key="1">
    <source>
        <dbReference type="ARBA" id="ARBA00004141"/>
    </source>
</evidence>
<keyword evidence="2 5" id="KW-0812">Transmembrane</keyword>
<dbReference type="InterPro" id="IPR036259">
    <property type="entry name" value="MFS_trans_sf"/>
</dbReference>
<feature type="transmembrane region" description="Helical" evidence="5">
    <location>
        <begin position="63"/>
        <end position="86"/>
    </location>
</feature>
<evidence type="ECO:0000256" key="5">
    <source>
        <dbReference type="SAM" id="Phobius"/>
    </source>
</evidence>
<feature type="transmembrane region" description="Helical" evidence="5">
    <location>
        <begin position="23"/>
        <end position="43"/>
    </location>
</feature>
<keyword evidence="4 5" id="KW-0472">Membrane</keyword>
<evidence type="ECO:0000256" key="3">
    <source>
        <dbReference type="ARBA" id="ARBA00022989"/>
    </source>
</evidence>
<dbReference type="PANTHER" id="PTHR10924:SF8">
    <property type="entry name" value="MFS DOMAIN-CONTAINING PROTEIN-RELATED"/>
    <property type="match status" value="1"/>
</dbReference>
<evidence type="ECO:0000256" key="2">
    <source>
        <dbReference type="ARBA" id="ARBA00022692"/>
    </source>
</evidence>
<sequence length="203" mass="21997">MVAVGDGSLVVLSKTYRTYGRRWMVLFTVSLLAFSNAMVWVGYTSIASVVDDYYCDEGEKCDVSYWTSQIMQIGGALTGLMGMYITDRHGIRLSCLSGSALNFIGIGIRLLALSDLESNRKAVHYLGQSIAGLSQSFYLCLSPKVAEFWFPNGQRALANSVIFIANPVGVIFASVAAKVFVESMTGMDNAQMILIIVSPLGSS</sequence>
<dbReference type="GO" id="GO:0022857">
    <property type="term" value="F:transmembrane transporter activity"/>
    <property type="evidence" value="ECO:0007669"/>
    <property type="project" value="InterPro"/>
</dbReference>
<dbReference type="AlphaFoldDB" id="A0A1I7YQC7"/>
<accession>A0A1I7YQC7</accession>
<keyword evidence="6" id="KW-1185">Reference proteome</keyword>
<dbReference type="SUPFAM" id="SSF103473">
    <property type="entry name" value="MFS general substrate transporter"/>
    <property type="match status" value="1"/>
</dbReference>
<evidence type="ECO:0000313" key="7">
    <source>
        <dbReference type="WBParaSite" id="L893_g1864.t1"/>
    </source>
</evidence>
<dbReference type="InterPro" id="IPR011701">
    <property type="entry name" value="MFS"/>
</dbReference>
<dbReference type="Proteomes" id="UP000095287">
    <property type="component" value="Unplaced"/>
</dbReference>
<dbReference type="InterPro" id="IPR049680">
    <property type="entry name" value="FLVCR1-2_SLC49-like"/>
</dbReference>
<evidence type="ECO:0000313" key="6">
    <source>
        <dbReference type="Proteomes" id="UP000095287"/>
    </source>
</evidence>
<proteinExistence type="predicted"/>
<evidence type="ECO:0000256" key="4">
    <source>
        <dbReference type="ARBA" id="ARBA00023136"/>
    </source>
</evidence>
<organism evidence="6 7">
    <name type="scientific">Steinernema glaseri</name>
    <dbReference type="NCBI Taxonomy" id="37863"/>
    <lineage>
        <taxon>Eukaryota</taxon>
        <taxon>Metazoa</taxon>
        <taxon>Ecdysozoa</taxon>
        <taxon>Nematoda</taxon>
        <taxon>Chromadorea</taxon>
        <taxon>Rhabditida</taxon>
        <taxon>Tylenchina</taxon>
        <taxon>Panagrolaimomorpha</taxon>
        <taxon>Strongyloidoidea</taxon>
        <taxon>Steinernematidae</taxon>
        <taxon>Steinernema</taxon>
    </lineage>
</organism>
<reference evidence="7" key="1">
    <citation type="submission" date="2016-11" db="UniProtKB">
        <authorList>
            <consortium name="WormBaseParasite"/>
        </authorList>
    </citation>
    <scope>IDENTIFICATION</scope>
</reference>